<feature type="transmembrane region" description="Helical" evidence="1">
    <location>
        <begin position="52"/>
        <end position="84"/>
    </location>
</feature>
<sequence>MKIFYGQATNQLVRKRIIFDIILLGAVFYTPWWIVAIISFAGAFFWRPYFEIFIFGILLDLLYGASAFPLGGVYGILGALAIFITASYAKKAVR</sequence>
<protein>
    <recommendedName>
        <fullName evidence="4">Rod shape-determining protein MreD</fullName>
    </recommendedName>
</protein>
<evidence type="ECO:0008006" key="4">
    <source>
        <dbReference type="Google" id="ProtNLM"/>
    </source>
</evidence>
<reference evidence="2 3" key="1">
    <citation type="journal article" date="2015" name="Nature">
        <title>rRNA introns, odd ribosomes, and small enigmatic genomes across a large radiation of phyla.</title>
        <authorList>
            <person name="Brown C.T."/>
            <person name="Hug L.A."/>
            <person name="Thomas B.C."/>
            <person name="Sharon I."/>
            <person name="Castelle C.J."/>
            <person name="Singh A."/>
            <person name="Wilkins M.J."/>
            <person name="Williams K.H."/>
            <person name="Banfield J.F."/>
        </authorList>
    </citation>
    <scope>NUCLEOTIDE SEQUENCE [LARGE SCALE GENOMIC DNA]</scope>
</reference>
<accession>A0A837I932</accession>
<dbReference type="EMBL" id="LCHP01000005">
    <property type="protein sequence ID" value="KKT36563.1"/>
    <property type="molecule type" value="Genomic_DNA"/>
</dbReference>
<evidence type="ECO:0000313" key="2">
    <source>
        <dbReference type="EMBL" id="KKT36563.1"/>
    </source>
</evidence>
<keyword evidence="1" id="KW-0812">Transmembrane</keyword>
<organism evidence="2 3">
    <name type="scientific">Candidatus Nomurabacteria bacterium GW2011_GWB1_44_12</name>
    <dbReference type="NCBI Taxonomy" id="1618748"/>
    <lineage>
        <taxon>Bacteria</taxon>
        <taxon>Candidatus Nomuraibacteriota</taxon>
    </lineage>
</organism>
<keyword evidence="1" id="KW-1133">Transmembrane helix</keyword>
<gene>
    <name evidence="2" type="ORF">UW25_C0005G0045</name>
</gene>
<name>A0A837I932_9BACT</name>
<keyword evidence="1" id="KW-0472">Membrane</keyword>
<comment type="caution">
    <text evidence="2">The sequence shown here is derived from an EMBL/GenBank/DDBJ whole genome shotgun (WGS) entry which is preliminary data.</text>
</comment>
<feature type="transmembrane region" description="Helical" evidence="1">
    <location>
        <begin position="21"/>
        <end position="46"/>
    </location>
</feature>
<evidence type="ECO:0000256" key="1">
    <source>
        <dbReference type="SAM" id="Phobius"/>
    </source>
</evidence>
<evidence type="ECO:0000313" key="3">
    <source>
        <dbReference type="Proteomes" id="UP000033815"/>
    </source>
</evidence>
<dbReference type="Proteomes" id="UP000033815">
    <property type="component" value="Unassembled WGS sequence"/>
</dbReference>
<dbReference type="AlphaFoldDB" id="A0A837I932"/>
<proteinExistence type="predicted"/>